<feature type="binding site" evidence="4">
    <location>
        <position position="252"/>
    </location>
    <ligand>
        <name>ATP</name>
        <dbReference type="ChEBI" id="CHEBI:30616"/>
    </ligand>
</feature>
<evidence type="ECO:0000256" key="3">
    <source>
        <dbReference type="ARBA" id="ARBA00022840"/>
    </source>
</evidence>
<keyword evidence="2 4" id="KW-0547">Nucleotide-binding</keyword>
<evidence type="ECO:0000256" key="2">
    <source>
        <dbReference type="ARBA" id="ARBA00022741"/>
    </source>
</evidence>
<dbReference type="OrthoDB" id="10261027at2759"/>
<dbReference type="CDD" id="cd21037">
    <property type="entry name" value="MLKL_NTD"/>
    <property type="match status" value="1"/>
</dbReference>
<keyword evidence="9" id="KW-1185">Reference proteome</keyword>
<dbReference type="Gene3D" id="1.20.930.20">
    <property type="entry name" value="Adaptor protein Cbl, N-terminal domain"/>
    <property type="match status" value="1"/>
</dbReference>
<proteinExistence type="predicted"/>
<feature type="region of interest" description="Disordered" evidence="6">
    <location>
        <begin position="498"/>
        <end position="523"/>
    </location>
</feature>
<dbReference type="EMBL" id="MU157841">
    <property type="protein sequence ID" value="KAF9530207.1"/>
    <property type="molecule type" value="Genomic_DNA"/>
</dbReference>
<feature type="region of interest" description="Disordered" evidence="6">
    <location>
        <begin position="433"/>
        <end position="452"/>
    </location>
</feature>
<reference evidence="8" key="1">
    <citation type="submission" date="2020-11" db="EMBL/GenBank/DDBJ databases">
        <authorList>
            <consortium name="DOE Joint Genome Institute"/>
            <person name="Ahrendt S."/>
            <person name="Riley R."/>
            <person name="Andreopoulos W."/>
            <person name="Labutti K."/>
            <person name="Pangilinan J."/>
            <person name="Ruiz-Duenas F.J."/>
            <person name="Barrasa J.M."/>
            <person name="Sanchez-Garcia M."/>
            <person name="Camarero S."/>
            <person name="Miyauchi S."/>
            <person name="Serrano A."/>
            <person name="Linde D."/>
            <person name="Babiker R."/>
            <person name="Drula E."/>
            <person name="Ayuso-Fernandez I."/>
            <person name="Pacheco R."/>
            <person name="Padilla G."/>
            <person name="Ferreira P."/>
            <person name="Barriuso J."/>
            <person name="Kellner H."/>
            <person name="Castanera R."/>
            <person name="Alfaro M."/>
            <person name="Ramirez L."/>
            <person name="Pisabarro A.G."/>
            <person name="Kuo A."/>
            <person name="Tritt A."/>
            <person name="Lipzen A."/>
            <person name="He G."/>
            <person name="Yan M."/>
            <person name="Ng V."/>
            <person name="Cullen D."/>
            <person name="Martin F."/>
            <person name="Rosso M.-N."/>
            <person name="Henrissat B."/>
            <person name="Hibbett D."/>
            <person name="Martinez A.T."/>
            <person name="Grigoriev I.V."/>
        </authorList>
    </citation>
    <scope>NUCLEOTIDE SEQUENCE</scope>
    <source>
        <strain evidence="8">CBS 506.95</strain>
    </source>
</reference>
<dbReference type="InterPro" id="IPR001245">
    <property type="entry name" value="Ser-Thr/Tyr_kinase_cat_dom"/>
</dbReference>
<name>A0A9P6JQZ1_9AGAR</name>
<dbReference type="InterPro" id="IPR059179">
    <property type="entry name" value="MLKL-like_MCAfunc"/>
</dbReference>
<dbReference type="InterPro" id="IPR011009">
    <property type="entry name" value="Kinase-like_dom_sf"/>
</dbReference>
<evidence type="ECO:0000313" key="8">
    <source>
        <dbReference type="EMBL" id="KAF9530207.1"/>
    </source>
</evidence>
<evidence type="ECO:0000313" key="9">
    <source>
        <dbReference type="Proteomes" id="UP000807306"/>
    </source>
</evidence>
<gene>
    <name evidence="8" type="ORF">CPB83DRAFT_188744</name>
</gene>
<dbReference type="InterPro" id="IPR008271">
    <property type="entry name" value="Ser/Thr_kinase_AS"/>
</dbReference>
<dbReference type="GO" id="GO:0007166">
    <property type="term" value="P:cell surface receptor signaling pathway"/>
    <property type="evidence" value="ECO:0007669"/>
    <property type="project" value="InterPro"/>
</dbReference>
<evidence type="ECO:0000256" key="1">
    <source>
        <dbReference type="ARBA" id="ARBA00022527"/>
    </source>
</evidence>
<dbReference type="InterPro" id="IPR017441">
    <property type="entry name" value="Protein_kinase_ATP_BS"/>
</dbReference>
<organism evidence="8 9">
    <name type="scientific">Crepidotus variabilis</name>
    <dbReference type="NCBI Taxonomy" id="179855"/>
    <lineage>
        <taxon>Eukaryota</taxon>
        <taxon>Fungi</taxon>
        <taxon>Dikarya</taxon>
        <taxon>Basidiomycota</taxon>
        <taxon>Agaricomycotina</taxon>
        <taxon>Agaricomycetes</taxon>
        <taxon>Agaricomycetidae</taxon>
        <taxon>Agaricales</taxon>
        <taxon>Agaricineae</taxon>
        <taxon>Crepidotaceae</taxon>
        <taxon>Crepidotus</taxon>
    </lineage>
</organism>
<dbReference type="SUPFAM" id="SSF56112">
    <property type="entry name" value="Protein kinase-like (PK-like)"/>
    <property type="match status" value="1"/>
</dbReference>
<dbReference type="GO" id="GO:0004674">
    <property type="term" value="F:protein serine/threonine kinase activity"/>
    <property type="evidence" value="ECO:0007669"/>
    <property type="project" value="UniProtKB-KW"/>
</dbReference>
<dbReference type="Gene3D" id="1.10.510.10">
    <property type="entry name" value="Transferase(Phosphotransferase) domain 1"/>
    <property type="match status" value="1"/>
</dbReference>
<keyword evidence="8" id="KW-0808">Transferase</keyword>
<feature type="domain" description="Protein kinase" evidence="7">
    <location>
        <begin position="225"/>
        <end position="484"/>
    </location>
</feature>
<comment type="caution">
    <text evidence="8">The sequence shown here is derived from an EMBL/GenBank/DDBJ whole genome shotgun (WGS) entry which is preliminary data.</text>
</comment>
<feature type="compositionally biased region" description="Basic and acidic residues" evidence="6">
    <location>
        <begin position="434"/>
        <end position="446"/>
    </location>
</feature>
<evidence type="ECO:0000256" key="6">
    <source>
        <dbReference type="SAM" id="MobiDB-lite"/>
    </source>
</evidence>
<keyword evidence="1" id="KW-0723">Serine/threonine-protein kinase</keyword>
<dbReference type="Pfam" id="PF07714">
    <property type="entry name" value="PK_Tyr_Ser-Thr"/>
    <property type="match status" value="1"/>
</dbReference>
<dbReference type="GO" id="GO:0005524">
    <property type="term" value="F:ATP binding"/>
    <property type="evidence" value="ECO:0007669"/>
    <property type="project" value="UniProtKB-UniRule"/>
</dbReference>
<protein>
    <submittedName>
        <fullName evidence="8">Kinase-like domain-containing protein</fullName>
    </submittedName>
</protein>
<accession>A0A9P6JQZ1</accession>
<keyword evidence="5" id="KW-0175">Coiled coil</keyword>
<evidence type="ECO:0000259" key="7">
    <source>
        <dbReference type="PROSITE" id="PS50011"/>
    </source>
</evidence>
<feature type="compositionally biased region" description="Low complexity" evidence="6">
    <location>
        <begin position="498"/>
        <end position="511"/>
    </location>
</feature>
<dbReference type="PROSITE" id="PS50011">
    <property type="entry name" value="PROTEIN_KINASE_DOM"/>
    <property type="match status" value="1"/>
</dbReference>
<keyword evidence="8" id="KW-0418">Kinase</keyword>
<dbReference type="PROSITE" id="PS00108">
    <property type="entry name" value="PROTEIN_KINASE_ST"/>
    <property type="match status" value="1"/>
</dbReference>
<dbReference type="PROSITE" id="PS00107">
    <property type="entry name" value="PROTEIN_KINASE_ATP"/>
    <property type="match status" value="1"/>
</dbReference>
<dbReference type="InterPro" id="IPR036537">
    <property type="entry name" value="Adaptor_Cbl_N_dom_sf"/>
</dbReference>
<dbReference type="SMART" id="SM00220">
    <property type="entry name" value="S_TKc"/>
    <property type="match status" value="1"/>
</dbReference>
<keyword evidence="3 4" id="KW-0067">ATP-binding</keyword>
<dbReference type="InterPro" id="IPR000719">
    <property type="entry name" value="Prot_kinase_dom"/>
</dbReference>
<feature type="coiled-coil region" evidence="5">
    <location>
        <begin position="139"/>
        <end position="166"/>
    </location>
</feature>
<evidence type="ECO:0000256" key="4">
    <source>
        <dbReference type="PROSITE-ProRule" id="PRU10141"/>
    </source>
</evidence>
<dbReference type="AlphaFoldDB" id="A0A9P6JQZ1"/>
<dbReference type="Proteomes" id="UP000807306">
    <property type="component" value="Unassembled WGS sequence"/>
</dbReference>
<dbReference type="PANTHER" id="PTHR44329">
    <property type="entry name" value="SERINE/THREONINE-PROTEIN KINASE TNNI3K-RELATED"/>
    <property type="match status" value="1"/>
</dbReference>
<sequence>MSIDAILQLLAIPAPGLGPALQLACEIWVLIEDIRIGKEQLEVLATCSTQLLSSLHPQYRSGKFKESNTRGALQELHILLSEILDFIHKQRQISFFKLIIVKDERKASIDSFYKRITASVNAFQIVSLVNILQWQANHDQAREDDRQALNETLRRLEANTVKLDEVLLGEQKSPRAVMATLQKMIEKENDNPREVEFFKKSLTYLRTTSGQVVDMQPWTVTSVEVEFGELIGIGGFGKVFRGKWNRMDVALKVMKNKEDLSPHATTIKREVEAWSSVKHPHILQFLGANILDNDPFIVMPFIKNGNARSYLIENFLSDRTKLAHQISLALCYLHNVPIIHGDLKLVNVLIDDGGNALLSDFGLARMKQDMMSRSTKADSNSLFGSQNWMAPELFEGKDLRRSCDVYSFAMTLYEIFTLEIPLGHVSPNRVPDLVSKDNRRPERPDPEAAPQLTDSMWDIIEQCWVSDPENRPKAAAIPDKLAALMKSSTPDLIFSDTSISQSRIRSGSTSSNPRSPPISQLTLPTALPVSPLSISSSNSGRNRESLISIPELTLPPSFGLGPGGELASVFMRARPAKFQRWIVKRSPYEPQAGG</sequence>
<dbReference type="InterPro" id="IPR051681">
    <property type="entry name" value="Ser/Thr_Kinases-Pseudokinases"/>
</dbReference>
<evidence type="ECO:0000256" key="5">
    <source>
        <dbReference type="SAM" id="Coils"/>
    </source>
</evidence>